<dbReference type="InterPro" id="IPR013083">
    <property type="entry name" value="Znf_RING/FYVE/PHD"/>
</dbReference>
<evidence type="ECO:0000256" key="5">
    <source>
        <dbReference type="SAM" id="MobiDB-lite"/>
    </source>
</evidence>
<evidence type="ECO:0000259" key="6">
    <source>
        <dbReference type="PROSITE" id="PS50089"/>
    </source>
</evidence>
<feature type="region of interest" description="Disordered" evidence="5">
    <location>
        <begin position="138"/>
        <end position="162"/>
    </location>
</feature>
<evidence type="ECO:0000256" key="4">
    <source>
        <dbReference type="SAM" id="Coils"/>
    </source>
</evidence>
<dbReference type="EMBL" id="MN739530">
    <property type="protein sequence ID" value="QHT10953.1"/>
    <property type="molecule type" value="Genomic_DNA"/>
</dbReference>
<dbReference type="InterPro" id="IPR001841">
    <property type="entry name" value="Znf_RING"/>
</dbReference>
<feature type="compositionally biased region" description="Low complexity" evidence="5">
    <location>
        <begin position="48"/>
        <end position="66"/>
    </location>
</feature>
<dbReference type="PANTHER" id="PTHR14155">
    <property type="entry name" value="RING FINGER DOMAIN-CONTAINING"/>
    <property type="match status" value="1"/>
</dbReference>
<proteinExistence type="predicted"/>
<evidence type="ECO:0000256" key="2">
    <source>
        <dbReference type="ARBA" id="ARBA00022771"/>
    </source>
</evidence>
<evidence type="ECO:0000256" key="1">
    <source>
        <dbReference type="ARBA" id="ARBA00022723"/>
    </source>
</evidence>
<feature type="region of interest" description="Disordered" evidence="5">
    <location>
        <begin position="48"/>
        <end position="69"/>
    </location>
</feature>
<dbReference type="AlphaFoldDB" id="A0A6C0D3C3"/>
<feature type="domain" description="RING-type" evidence="6">
    <location>
        <begin position="221"/>
        <end position="263"/>
    </location>
</feature>
<dbReference type="PROSITE" id="PS50089">
    <property type="entry name" value="ZF_RING_2"/>
    <property type="match status" value="1"/>
</dbReference>
<name>A0A6C0D3C3_9ZZZZ</name>
<keyword evidence="1" id="KW-0479">Metal-binding</keyword>
<sequence>MNRNNGRFNLRTLEENLQNMLENVLQNYLNPSENSGRVQVPVQVPTQVPIIPNPSPSSGQGPTSGPVPLPNTNNRNQQYAEQMAILHTLREILNSYNSNMREYNTNVRDYNSNIQSSLQLLNTFYRQTTNVDITMPREPARNETSTNTRGESTARTGSRDIPIISTNDRPILSYTIFPWNRNRNTNSLFQNVVVRPTQEQIEQATERFIFSNESIVSNTQCPITMEEFAEGDEIMRIRHCGHAFRESSITNWFNTNVRCPVCRHDIREVVTITSETRTSSPEINDVSENRTLSEYANSLIHAYLDNSSNHLNVNNPLVTENHLDTDDSDDEGLDVVVDEIVYTYDYNLHD</sequence>
<keyword evidence="2" id="KW-0863">Zinc-finger</keyword>
<evidence type="ECO:0000313" key="7">
    <source>
        <dbReference type="EMBL" id="QHT10953.1"/>
    </source>
</evidence>
<evidence type="ECO:0000256" key="3">
    <source>
        <dbReference type="ARBA" id="ARBA00022833"/>
    </source>
</evidence>
<organism evidence="7">
    <name type="scientific">viral metagenome</name>
    <dbReference type="NCBI Taxonomy" id="1070528"/>
    <lineage>
        <taxon>unclassified sequences</taxon>
        <taxon>metagenomes</taxon>
        <taxon>organismal metagenomes</taxon>
    </lineage>
</organism>
<dbReference type="InterPro" id="IPR053238">
    <property type="entry name" value="RING-H2_zinc_finger"/>
</dbReference>
<dbReference type="SUPFAM" id="SSF57850">
    <property type="entry name" value="RING/U-box"/>
    <property type="match status" value="1"/>
</dbReference>
<protein>
    <recommendedName>
        <fullName evidence="6">RING-type domain-containing protein</fullName>
    </recommendedName>
</protein>
<keyword evidence="4" id="KW-0175">Coiled coil</keyword>
<feature type="coiled-coil region" evidence="4">
    <location>
        <begin position="86"/>
        <end position="113"/>
    </location>
</feature>
<keyword evidence="3" id="KW-0862">Zinc</keyword>
<reference evidence="7" key="1">
    <citation type="journal article" date="2020" name="Nature">
        <title>Giant virus diversity and host interactions through global metagenomics.</title>
        <authorList>
            <person name="Schulz F."/>
            <person name="Roux S."/>
            <person name="Paez-Espino D."/>
            <person name="Jungbluth S."/>
            <person name="Walsh D.A."/>
            <person name="Denef V.J."/>
            <person name="McMahon K.D."/>
            <person name="Konstantinidis K.T."/>
            <person name="Eloe-Fadrosh E.A."/>
            <person name="Kyrpides N.C."/>
            <person name="Woyke T."/>
        </authorList>
    </citation>
    <scope>NUCLEOTIDE SEQUENCE</scope>
    <source>
        <strain evidence="7">GVMAG-M-3300023174-111</strain>
    </source>
</reference>
<dbReference type="Gene3D" id="3.30.40.10">
    <property type="entry name" value="Zinc/RING finger domain, C3HC4 (zinc finger)"/>
    <property type="match status" value="1"/>
</dbReference>
<accession>A0A6C0D3C3</accession>
<dbReference type="PANTHER" id="PTHR14155:SF627">
    <property type="entry name" value="OS06G0192800 PROTEIN"/>
    <property type="match status" value="1"/>
</dbReference>
<dbReference type="GO" id="GO:0008270">
    <property type="term" value="F:zinc ion binding"/>
    <property type="evidence" value="ECO:0007669"/>
    <property type="project" value="UniProtKB-KW"/>
</dbReference>
<feature type="compositionally biased region" description="Polar residues" evidence="5">
    <location>
        <begin position="142"/>
        <end position="156"/>
    </location>
</feature>
<dbReference type="Pfam" id="PF13639">
    <property type="entry name" value="zf-RING_2"/>
    <property type="match status" value="1"/>
</dbReference>